<evidence type="ECO:0000313" key="3">
    <source>
        <dbReference type="Proteomes" id="UP000043764"/>
    </source>
</evidence>
<dbReference type="Proteomes" id="UP000043764">
    <property type="component" value="Unassembled WGS sequence"/>
</dbReference>
<dbReference type="EMBL" id="CVRL01000016">
    <property type="protein sequence ID" value="CRL10814.1"/>
    <property type="molecule type" value="Genomic_DNA"/>
</dbReference>
<protein>
    <submittedName>
        <fullName evidence="2">Retron-type reverse transcriptase</fullName>
    </submittedName>
</protein>
<feature type="domain" description="Reverse transcriptase" evidence="1">
    <location>
        <begin position="1"/>
        <end position="285"/>
    </location>
</feature>
<keyword evidence="2" id="KW-0808">Transferase</keyword>
<dbReference type="CDD" id="cd01646">
    <property type="entry name" value="RT_Bac_retron_I"/>
    <property type="match status" value="1"/>
</dbReference>
<keyword evidence="2" id="KW-0548">Nucleotidyltransferase</keyword>
<dbReference type="Pfam" id="PF00078">
    <property type="entry name" value="RVT_1"/>
    <property type="match status" value="1"/>
</dbReference>
<keyword evidence="3" id="KW-1185">Reference proteome</keyword>
<accession>A0A0H5D1B8</accession>
<dbReference type="NCBIfam" id="NF041748">
    <property type="entry name" value="Drt3b"/>
    <property type="match status" value="1"/>
</dbReference>
<evidence type="ECO:0000313" key="2">
    <source>
        <dbReference type="EMBL" id="CRL10814.1"/>
    </source>
</evidence>
<sequence length="592" mass="68611">MRTKPYGFDIAHKEREFRRLSVIHPRNQLAVAHFYNLNSANIIYYSGLSEFSIRYPASVAKTVKFSDRLFYERRSAVADTVEQNSKEYENLGSFFSYRSYSNIFKFFEHYKYHNAEKKFDLLLRLDVSKCFDSIYTHSLPWSTLGTAAAKDFLDESRNTFGGRFDRLMQEMNQGETNGIVIGPEFSRIFAEVILQYADRSFQRSMLEVHGYRHRDDYQAFRYVDDYFVFCTSQVDLGHVERQLGIALKELKLGVNTSKSTVIRKPIITHLTIAKNRVRSLLGECIEIYEKEEDDPSGSGAKVKKFTPRVRSNNLIVGFKSVLHETGVEYKDILNYSFAALERNTSKIFLKNEQTLKSLRDERKLTQALIGILEFSFFVYAADPRVNISIRLARLVSIMVDQMNEAGVARDTKHQVFKYIFDNITRQLRRTSTKGQPNIEVMYLILALRKLGREYLVSEEALAGYFGMENSGQGNSYTATIEIDYFAVTVGLSYATRKRRYSKFRQALEEALVTRVKTRAAYVHNEAEPLMAYLDIACCPFVSARTKYRLARVYGHSVTDFRAIKSASPFWFTDWKGFDFSIALDKKRTREVY</sequence>
<dbReference type="InterPro" id="IPR000477">
    <property type="entry name" value="RT_dom"/>
</dbReference>
<gene>
    <name evidence="2" type="ORF">NIT7321_01662</name>
</gene>
<dbReference type="PROSITE" id="PS50878">
    <property type="entry name" value="RT_POL"/>
    <property type="match status" value="1"/>
</dbReference>
<organism evidence="2 3">
    <name type="scientific">Phaeobacter italicus</name>
    <dbReference type="NCBI Taxonomy" id="481446"/>
    <lineage>
        <taxon>Bacteria</taxon>
        <taxon>Pseudomonadati</taxon>
        <taxon>Pseudomonadota</taxon>
        <taxon>Alphaproteobacteria</taxon>
        <taxon>Rhodobacterales</taxon>
        <taxon>Roseobacteraceae</taxon>
        <taxon>Phaeobacter</taxon>
    </lineage>
</organism>
<reference evidence="3" key="1">
    <citation type="submission" date="2015-05" db="EMBL/GenBank/DDBJ databases">
        <authorList>
            <person name="Rodrigo-Torres Lidia"/>
            <person name="Arahal R.David."/>
        </authorList>
    </citation>
    <scope>NUCLEOTIDE SEQUENCE [LARGE SCALE GENOMIC DNA]</scope>
    <source>
        <strain evidence="3">CECT 7321</strain>
    </source>
</reference>
<keyword evidence="2" id="KW-0695">RNA-directed DNA polymerase</keyword>
<evidence type="ECO:0000259" key="1">
    <source>
        <dbReference type="PROSITE" id="PS50878"/>
    </source>
</evidence>
<name>A0A0H5D1B8_9RHOB</name>
<dbReference type="GO" id="GO:0003964">
    <property type="term" value="F:RNA-directed DNA polymerase activity"/>
    <property type="evidence" value="ECO:0007669"/>
    <property type="project" value="UniProtKB-KW"/>
</dbReference>
<proteinExistence type="predicted"/>
<dbReference type="AlphaFoldDB" id="A0A0H5D1B8"/>